<gene>
    <name evidence="1" type="ORF">MC7420_5215</name>
</gene>
<reference evidence="1 2" key="1">
    <citation type="submission" date="2008-07" db="EMBL/GenBank/DDBJ databases">
        <authorList>
            <person name="Tandeau de Marsac N."/>
            <person name="Ferriera S."/>
            <person name="Johnson J."/>
            <person name="Kravitz S."/>
            <person name="Beeson K."/>
            <person name="Sutton G."/>
            <person name="Rogers Y.-H."/>
            <person name="Friedman R."/>
            <person name="Frazier M."/>
            <person name="Venter J.C."/>
        </authorList>
    </citation>
    <scope>NUCLEOTIDE SEQUENCE [LARGE SCALE GENOMIC DNA]</scope>
    <source>
        <strain evidence="1 2">PCC 7420</strain>
    </source>
</reference>
<organism evidence="1 2">
    <name type="scientific">Coleofasciculus chthonoplastes PCC 7420</name>
    <dbReference type="NCBI Taxonomy" id="118168"/>
    <lineage>
        <taxon>Bacteria</taxon>
        <taxon>Bacillati</taxon>
        <taxon>Cyanobacteriota</taxon>
        <taxon>Cyanophyceae</taxon>
        <taxon>Coleofasciculales</taxon>
        <taxon>Coleofasciculaceae</taxon>
        <taxon>Coleofasciculus</taxon>
    </lineage>
</organism>
<evidence type="ECO:0000313" key="2">
    <source>
        <dbReference type="Proteomes" id="UP000003835"/>
    </source>
</evidence>
<dbReference type="OrthoDB" id="9800776at2"/>
<dbReference type="Gene3D" id="3.90.380.10">
    <property type="entry name" value="Naphthalene 1,2-dioxygenase Alpha Subunit, Chain A, domain 1"/>
    <property type="match status" value="1"/>
</dbReference>
<accession>B4W2L0</accession>
<dbReference type="Proteomes" id="UP000003835">
    <property type="component" value="Unassembled WGS sequence"/>
</dbReference>
<dbReference type="RefSeq" id="WP_006105534.1">
    <property type="nucleotide sequence ID" value="NZ_DS989871.1"/>
</dbReference>
<protein>
    <submittedName>
        <fullName evidence="1">Uncharacterized protein</fullName>
    </submittedName>
</protein>
<sequence length="67" mass="7586">MFKDSVLLNDWQVIAAADNVAAGTVQSIRLLEHDLDLQRECHFPSDKASLAYRRWLKQKGVTFGTIP</sequence>
<keyword evidence="2" id="KW-1185">Reference proteome</keyword>
<evidence type="ECO:0000313" key="1">
    <source>
        <dbReference type="EMBL" id="EDX71590.1"/>
    </source>
</evidence>
<name>B4W2L0_9CYAN</name>
<dbReference type="HOGENOM" id="CLU_2805046_0_0_3"/>
<dbReference type="EMBL" id="DS989871">
    <property type="protein sequence ID" value="EDX71590.1"/>
    <property type="molecule type" value="Genomic_DNA"/>
</dbReference>
<dbReference type="AlphaFoldDB" id="B4W2L0"/>
<proteinExistence type="predicted"/>